<reference evidence="3" key="1">
    <citation type="submission" date="2021-07" db="EMBL/GenBank/DDBJ databases">
        <title>Candidatus Kaistella beijingensis sp. nov. isolated from a municipal wastewater treatment plant is involved in sludge foaming.</title>
        <authorList>
            <person name="Song Y."/>
            <person name="Liu S.-J."/>
        </authorList>
    </citation>
    <scope>NUCLEOTIDE SEQUENCE</scope>
    <source>
        <strain evidence="3">DSM 43998</strain>
    </source>
</reference>
<dbReference type="CDD" id="cd11579">
    <property type="entry name" value="Glyco_tran_WbsX"/>
    <property type="match status" value="1"/>
</dbReference>
<feature type="region of interest" description="Disordered" evidence="2">
    <location>
        <begin position="347"/>
        <end position="367"/>
    </location>
</feature>
<evidence type="ECO:0000313" key="4">
    <source>
        <dbReference type="Proteomes" id="UP000887023"/>
    </source>
</evidence>
<evidence type="ECO:0000313" key="3">
    <source>
        <dbReference type="EMBL" id="QXQ12978.1"/>
    </source>
</evidence>
<accession>A0ABX8S558</accession>
<dbReference type="PANTHER" id="PTHR41244:SF1">
    <property type="entry name" value="GLYCOSYLTRANSFERASE"/>
    <property type="match status" value="1"/>
</dbReference>
<name>A0ABX8S558_9ACTN</name>
<keyword evidence="1" id="KW-0175">Coiled coil</keyword>
<gene>
    <name evidence="3" type="ORF">KV203_13795</name>
</gene>
<dbReference type="Pfam" id="PF14307">
    <property type="entry name" value="Glyco_tran_WbsX"/>
    <property type="match status" value="1"/>
</dbReference>
<keyword evidence="4" id="KW-1185">Reference proteome</keyword>
<proteinExistence type="predicted"/>
<evidence type="ECO:0000256" key="2">
    <source>
        <dbReference type="SAM" id="MobiDB-lite"/>
    </source>
</evidence>
<feature type="coiled-coil region" evidence="1">
    <location>
        <begin position="406"/>
        <end position="433"/>
    </location>
</feature>
<dbReference type="Gene3D" id="3.20.20.80">
    <property type="entry name" value="Glycosidases"/>
    <property type="match status" value="1"/>
</dbReference>
<dbReference type="PANTHER" id="PTHR41244">
    <property type="entry name" value="RHAMNAN SYNTHESIS F"/>
    <property type="match status" value="1"/>
</dbReference>
<sequence length="453" mass="52050">MTSVPTTIAFYLPQFHPIPENNGWYGEGFTEWHNVANAKPLFPGHYQPRLPQDLGYYDLRVPEVRAQQARIARTYGIDAFCYYHYWFEGHRPFRRVMDEILESGTPAMPFCLAWANENWSKHWDASNHEVLLKQSYSLDDDIRHGEFLLRAMQHPLYLRVGGRPVLFIYRIQALPDPTGTLGRWRDMWAREGLGDVEIIKFETHGDHQPPTNYGADSSAQFLPHGTHDLVRHIHVPGAHPDNVIFHYDDVVDAYLALDPPDWRRYECVLPGWDNTARRGDGKSTVIHASTPERYGEWLEKVRERTVGDGLILINAWNEWAEGAHLEPDARFGRAYLEATARALGVDTGAPERRSLTSSEVGADGQKSDVPDRYVELYSDALDVQTRLQRRLSRLEASFERQLEFTRRESRLEVDQLRREAAVLVREIDRLRAQLARQPQSPELAAARSGTSTT</sequence>
<dbReference type="RefSeq" id="WP_066470374.1">
    <property type="nucleotide sequence ID" value="NZ_CBCRUZ010000002.1"/>
</dbReference>
<dbReference type="Proteomes" id="UP000887023">
    <property type="component" value="Chromosome"/>
</dbReference>
<dbReference type="EMBL" id="CP079105">
    <property type="protein sequence ID" value="QXQ12978.1"/>
    <property type="molecule type" value="Genomic_DNA"/>
</dbReference>
<evidence type="ECO:0000256" key="1">
    <source>
        <dbReference type="SAM" id="Coils"/>
    </source>
</evidence>
<protein>
    <submittedName>
        <fullName evidence="3">Glycoside hydrolase family 99-like domain-containing protein</fullName>
    </submittedName>
</protein>
<organism evidence="3 4">
    <name type="scientific">Skermania pinensis</name>
    <dbReference type="NCBI Taxonomy" id="39122"/>
    <lineage>
        <taxon>Bacteria</taxon>
        <taxon>Bacillati</taxon>
        <taxon>Actinomycetota</taxon>
        <taxon>Actinomycetes</taxon>
        <taxon>Mycobacteriales</taxon>
        <taxon>Gordoniaceae</taxon>
        <taxon>Skermania</taxon>
    </lineage>
</organism>
<dbReference type="InterPro" id="IPR032719">
    <property type="entry name" value="WbsX"/>
</dbReference>